<protein>
    <submittedName>
        <fullName evidence="9">GTPase, G3E family</fullName>
    </submittedName>
</protein>
<keyword evidence="2" id="KW-0378">Hydrolase</keyword>
<dbReference type="PANTHER" id="PTHR13748">
    <property type="entry name" value="COBW-RELATED"/>
    <property type="match status" value="1"/>
</dbReference>
<dbReference type="SUPFAM" id="SSF52540">
    <property type="entry name" value="P-loop containing nucleoside triphosphate hydrolases"/>
    <property type="match status" value="1"/>
</dbReference>
<evidence type="ECO:0000256" key="7">
    <source>
        <dbReference type="SAM" id="MobiDB-lite"/>
    </source>
</evidence>
<dbReference type="Proteomes" id="UP000199064">
    <property type="component" value="Unassembled WGS sequence"/>
</dbReference>
<proteinExistence type="inferred from homology"/>
<dbReference type="GO" id="GO:0000166">
    <property type="term" value="F:nucleotide binding"/>
    <property type="evidence" value="ECO:0007669"/>
    <property type="project" value="UniProtKB-KW"/>
</dbReference>
<dbReference type="SMART" id="SM00833">
    <property type="entry name" value="CobW_C"/>
    <property type="match status" value="1"/>
</dbReference>
<organism evidence="9 10">
    <name type="scientific">Nitratireductor aquibiodomus</name>
    <dbReference type="NCBI Taxonomy" id="204799"/>
    <lineage>
        <taxon>Bacteria</taxon>
        <taxon>Pseudomonadati</taxon>
        <taxon>Pseudomonadota</taxon>
        <taxon>Alphaproteobacteria</taxon>
        <taxon>Hyphomicrobiales</taxon>
        <taxon>Phyllobacteriaceae</taxon>
        <taxon>Nitratireductor</taxon>
    </lineage>
</organism>
<dbReference type="AlphaFoldDB" id="A0A1H4JT20"/>
<comment type="function">
    <text evidence="5">Zinc chaperone that directly transfers zinc cofactor to target proteins, thereby activating them. Zinc is transferred from the CXCC motif in the GTPase domain to the zinc binding site in target proteins in a process requiring GTP hydrolysis.</text>
</comment>
<dbReference type="InterPro" id="IPR011629">
    <property type="entry name" value="CobW-like_C"/>
</dbReference>
<dbReference type="GO" id="GO:0016787">
    <property type="term" value="F:hydrolase activity"/>
    <property type="evidence" value="ECO:0007669"/>
    <property type="project" value="UniProtKB-KW"/>
</dbReference>
<dbReference type="InterPro" id="IPR027417">
    <property type="entry name" value="P-loop_NTPase"/>
</dbReference>
<evidence type="ECO:0000256" key="6">
    <source>
        <dbReference type="ARBA" id="ARBA00049117"/>
    </source>
</evidence>
<evidence type="ECO:0000259" key="8">
    <source>
        <dbReference type="SMART" id="SM00833"/>
    </source>
</evidence>
<keyword evidence="1" id="KW-0547">Nucleotide-binding</keyword>
<evidence type="ECO:0000313" key="9">
    <source>
        <dbReference type="EMBL" id="SEB49409.1"/>
    </source>
</evidence>
<dbReference type="EMBL" id="FNSL01000001">
    <property type="protein sequence ID" value="SEB49409.1"/>
    <property type="molecule type" value="Genomic_DNA"/>
</dbReference>
<dbReference type="GO" id="GO:0005737">
    <property type="term" value="C:cytoplasm"/>
    <property type="evidence" value="ECO:0007669"/>
    <property type="project" value="TreeGrafter"/>
</dbReference>
<evidence type="ECO:0000313" key="10">
    <source>
        <dbReference type="Proteomes" id="UP000199064"/>
    </source>
</evidence>
<evidence type="ECO:0000256" key="2">
    <source>
        <dbReference type="ARBA" id="ARBA00022801"/>
    </source>
</evidence>
<dbReference type="Gene3D" id="3.30.1220.10">
    <property type="entry name" value="CobW-like, C-terminal domain"/>
    <property type="match status" value="1"/>
</dbReference>
<evidence type="ECO:0000256" key="1">
    <source>
        <dbReference type="ARBA" id="ARBA00022741"/>
    </source>
</evidence>
<keyword evidence="3" id="KW-0143">Chaperone</keyword>
<accession>A0A1H4JT20</accession>
<comment type="catalytic activity">
    <reaction evidence="6">
        <text>GTP + H2O = GDP + phosphate + H(+)</text>
        <dbReference type="Rhea" id="RHEA:19669"/>
        <dbReference type="ChEBI" id="CHEBI:15377"/>
        <dbReference type="ChEBI" id="CHEBI:15378"/>
        <dbReference type="ChEBI" id="CHEBI:37565"/>
        <dbReference type="ChEBI" id="CHEBI:43474"/>
        <dbReference type="ChEBI" id="CHEBI:58189"/>
    </reaction>
    <physiologicalReaction direction="left-to-right" evidence="6">
        <dbReference type="Rhea" id="RHEA:19670"/>
    </physiologicalReaction>
</comment>
<gene>
    <name evidence="9" type="ORF">SAMN05216452_1655</name>
</gene>
<sequence length="413" mass="44680">MPEVRNNAEKPVDRAEQHSRETVHRSRIPVFILTGFLGAGKSTLLNSVLRDPAFARTAVIVNEFGDVALDHDLVSIGQTQVARTTTGCMCCTFGSNVRAGLHDLHTLAAAGEVSFERVIVETTGLADPAPIINDLIPGGSPAVGLRDHVVARTFELAGVVTLVDVMTGATSIENHFEATKQVAFADRIVLTKTDLLPDPGPSPDVESLTAMLAKLNPSAPIEDRMATGFAQGRLFDPRAYVPASLGDDVTGWLALDEALRAENANAPSSGHDDRDGIDRHGGRIRAFTLTRDDPIEQVALDKFMTLISAAAGPRLLRVKGLVNLMEDPGRPRVIHAVQHVVYPTLLLEAWPSDDHRTRLVFITDGVDPKPVRQLFDAALDNRLSRIRRLLAEMGEGLSQALRLSASRMTRNAS</sequence>
<feature type="region of interest" description="Disordered" evidence="7">
    <location>
        <begin position="1"/>
        <end position="21"/>
    </location>
</feature>
<dbReference type="Pfam" id="PF07683">
    <property type="entry name" value="CobW_C"/>
    <property type="match status" value="1"/>
</dbReference>
<dbReference type="PANTHER" id="PTHR13748:SF62">
    <property type="entry name" value="COBW DOMAIN-CONTAINING PROTEIN"/>
    <property type="match status" value="1"/>
</dbReference>
<dbReference type="InterPro" id="IPR051316">
    <property type="entry name" value="Zinc-reg_GTPase_activator"/>
</dbReference>
<comment type="similarity">
    <text evidence="4">Belongs to the SIMIBI class G3E GTPase family. ZNG1 subfamily.</text>
</comment>
<dbReference type="SUPFAM" id="SSF90002">
    <property type="entry name" value="Hypothetical protein YjiA, C-terminal domain"/>
    <property type="match status" value="1"/>
</dbReference>
<dbReference type="InterPro" id="IPR003495">
    <property type="entry name" value="CobW/HypB/UreG_nucleotide-bd"/>
</dbReference>
<keyword evidence="10" id="KW-1185">Reference proteome</keyword>
<dbReference type="RefSeq" id="WP_090328148.1">
    <property type="nucleotide sequence ID" value="NZ_FNSL01000001.1"/>
</dbReference>
<reference evidence="10" key="1">
    <citation type="submission" date="2016-10" db="EMBL/GenBank/DDBJ databases">
        <authorList>
            <person name="Varghese N."/>
            <person name="Submissions S."/>
        </authorList>
    </citation>
    <scope>NUCLEOTIDE SEQUENCE [LARGE SCALE GENOMIC DNA]</scope>
    <source>
        <strain evidence="10">ES.061</strain>
    </source>
</reference>
<dbReference type="InterPro" id="IPR036627">
    <property type="entry name" value="CobW-likC_sf"/>
</dbReference>
<dbReference type="Pfam" id="PF02492">
    <property type="entry name" value="cobW"/>
    <property type="match status" value="1"/>
</dbReference>
<evidence type="ECO:0000256" key="3">
    <source>
        <dbReference type="ARBA" id="ARBA00023186"/>
    </source>
</evidence>
<dbReference type="Gene3D" id="3.40.50.300">
    <property type="entry name" value="P-loop containing nucleotide triphosphate hydrolases"/>
    <property type="match status" value="1"/>
</dbReference>
<evidence type="ECO:0000256" key="4">
    <source>
        <dbReference type="ARBA" id="ARBA00034320"/>
    </source>
</evidence>
<evidence type="ECO:0000256" key="5">
    <source>
        <dbReference type="ARBA" id="ARBA00045658"/>
    </source>
</evidence>
<name>A0A1H4JT20_9HYPH</name>
<feature type="domain" description="CobW C-terminal" evidence="8">
    <location>
        <begin position="284"/>
        <end position="379"/>
    </location>
</feature>
<dbReference type="CDD" id="cd03112">
    <property type="entry name" value="CobW-like"/>
    <property type="match status" value="1"/>
</dbReference>